<dbReference type="GO" id="GO:0005737">
    <property type="term" value="C:cytoplasm"/>
    <property type="evidence" value="ECO:0007669"/>
    <property type="project" value="TreeGrafter"/>
</dbReference>
<dbReference type="Pfam" id="PF13460">
    <property type="entry name" value="NAD_binding_10"/>
    <property type="match status" value="1"/>
</dbReference>
<dbReference type="InterPro" id="IPR051783">
    <property type="entry name" value="NAD(P)-dependent_oxidoreduct"/>
</dbReference>
<dbReference type="PANTHER" id="PTHR48079:SF6">
    <property type="entry name" value="NAD(P)-BINDING DOMAIN-CONTAINING PROTEIN-RELATED"/>
    <property type="match status" value="1"/>
</dbReference>
<accession>A0A6J4MH03</accession>
<dbReference type="GO" id="GO:0004029">
    <property type="term" value="F:aldehyde dehydrogenase (NAD+) activity"/>
    <property type="evidence" value="ECO:0007669"/>
    <property type="project" value="TreeGrafter"/>
</dbReference>
<reference evidence="2" key="1">
    <citation type="submission" date="2020-02" db="EMBL/GenBank/DDBJ databases">
        <authorList>
            <person name="Meier V. D."/>
        </authorList>
    </citation>
    <scope>NUCLEOTIDE SEQUENCE</scope>
    <source>
        <strain evidence="2">AVDCRST_MAG29</strain>
    </source>
</reference>
<feature type="domain" description="NAD(P)-binding" evidence="1">
    <location>
        <begin position="7"/>
        <end position="182"/>
    </location>
</feature>
<dbReference type="PANTHER" id="PTHR48079">
    <property type="entry name" value="PROTEIN YEEZ"/>
    <property type="match status" value="1"/>
</dbReference>
<dbReference type="InterPro" id="IPR036291">
    <property type="entry name" value="NAD(P)-bd_dom_sf"/>
</dbReference>
<name>A0A6J4MH03_9ACTN</name>
<evidence type="ECO:0000259" key="1">
    <source>
        <dbReference type="Pfam" id="PF13460"/>
    </source>
</evidence>
<evidence type="ECO:0000313" key="2">
    <source>
        <dbReference type="EMBL" id="CAA9357238.1"/>
    </source>
</evidence>
<dbReference type="EMBL" id="CADCUG010000152">
    <property type="protein sequence ID" value="CAA9357238.1"/>
    <property type="molecule type" value="Genomic_DNA"/>
</dbReference>
<organism evidence="2">
    <name type="scientific">uncultured Nocardioidaceae bacterium</name>
    <dbReference type="NCBI Taxonomy" id="253824"/>
    <lineage>
        <taxon>Bacteria</taxon>
        <taxon>Bacillati</taxon>
        <taxon>Actinomycetota</taxon>
        <taxon>Actinomycetes</taxon>
        <taxon>Propionibacteriales</taxon>
        <taxon>Nocardioidaceae</taxon>
        <taxon>environmental samples</taxon>
    </lineage>
</organism>
<sequence>MKVFVTGATGVMGRSAVRALQLAGHSVVGLARDDAKAAALSDEGVEPVRARLFDIESLAEAFAECTVVCNMATCVPVGSQAFRPRAWRAHDRIRSEGSRIVVAAARRAGVQRVVQESVSVIYADAGDEWIDEHSPVAVNGAVEPAVMAEAHAEEFGCASRDWIVLRFGAIVGDDALTSWRLSRARSGHAVGFGDPQSWTSVVHPDDVGSSVLAALSAPSGTYNVGAQPVRRQELVEAFAQAVGRVQGRYASRVLERMGGERVELLTRSQRVSSDALMQAAAWKPLHGRFGVHWLTQPSRQVVGAR</sequence>
<dbReference type="Gene3D" id="3.40.50.720">
    <property type="entry name" value="NAD(P)-binding Rossmann-like Domain"/>
    <property type="match status" value="1"/>
</dbReference>
<dbReference type="AlphaFoldDB" id="A0A6J4MH03"/>
<gene>
    <name evidence="2" type="ORF">AVDCRST_MAG29-2671</name>
</gene>
<protein>
    <recommendedName>
        <fullName evidence="1">NAD(P)-binding domain-containing protein</fullName>
    </recommendedName>
</protein>
<dbReference type="InterPro" id="IPR016040">
    <property type="entry name" value="NAD(P)-bd_dom"/>
</dbReference>
<dbReference type="SUPFAM" id="SSF51735">
    <property type="entry name" value="NAD(P)-binding Rossmann-fold domains"/>
    <property type="match status" value="1"/>
</dbReference>
<proteinExistence type="predicted"/>